<accession>A0ABQ5QA93</accession>
<protein>
    <submittedName>
        <fullName evidence="2">Glycosyl transferase family 2</fullName>
    </submittedName>
</protein>
<dbReference type="Proteomes" id="UP001165069">
    <property type="component" value="Unassembled WGS sequence"/>
</dbReference>
<keyword evidence="2" id="KW-0808">Transferase</keyword>
<dbReference type="RefSeq" id="WP_285568726.1">
    <property type="nucleotide sequence ID" value="NZ_BSDE01000001.1"/>
</dbReference>
<reference evidence="2 3" key="1">
    <citation type="journal article" date="2023" name="Antonie Van Leeuwenhoek">
        <title>Mesoterricola silvestris gen. nov., sp. nov., Mesoterricola sediminis sp. nov., Geothrix oryzae sp. nov., Geothrix edaphica sp. nov., Geothrix rubra sp. nov., and Geothrix limicola sp. nov., six novel members of Acidobacteriota isolated from soils.</title>
        <authorList>
            <person name="Itoh H."/>
            <person name="Sugisawa Y."/>
            <person name="Mise K."/>
            <person name="Xu Z."/>
            <person name="Kuniyasu M."/>
            <person name="Ushijima N."/>
            <person name="Kawano K."/>
            <person name="Kobayashi E."/>
            <person name="Shiratori Y."/>
            <person name="Masuda Y."/>
            <person name="Senoo K."/>
        </authorList>
    </citation>
    <scope>NUCLEOTIDE SEQUENCE [LARGE SCALE GENOMIC DNA]</scope>
    <source>
        <strain evidence="2 3">Red804</strain>
    </source>
</reference>
<dbReference type="PANTHER" id="PTHR48090">
    <property type="entry name" value="UNDECAPRENYL-PHOSPHATE 4-DEOXY-4-FORMAMIDO-L-ARABINOSE TRANSFERASE-RELATED"/>
    <property type="match status" value="1"/>
</dbReference>
<evidence type="ECO:0000313" key="2">
    <source>
        <dbReference type="EMBL" id="GLH71537.1"/>
    </source>
</evidence>
<comment type="caution">
    <text evidence="2">The sequence shown here is derived from an EMBL/GenBank/DDBJ whole genome shotgun (WGS) entry which is preliminary data.</text>
</comment>
<sequence>MLDGKKIVVVMPAYNAALTLRKTYDEVMSHGIVDLVILVDDSSRDETVSIARSLPSTLVHVHEKNCGYGGNQKSCYRLALKEGADIVIMVHPDYQYTPKLIPAMASIIAQGLYPCVLASRILGGYALKNGMPWWKYIANRGLTLIENLMIGAKLSEYHTGYRAYSREALEQLDFERYSDDFMFDNQFLAQAVWNRLTIAEITCPTKYFPEASSINFVRSVQYGFGCLGTALRFRLARMGFGSDPLFPRKPAPSEGV</sequence>
<dbReference type="PANTHER" id="PTHR48090:SF7">
    <property type="entry name" value="RFBJ PROTEIN"/>
    <property type="match status" value="1"/>
</dbReference>
<dbReference type="InterPro" id="IPR050256">
    <property type="entry name" value="Glycosyltransferase_2"/>
</dbReference>
<gene>
    <name evidence="2" type="ORF">GETHLI_00390</name>
</gene>
<proteinExistence type="predicted"/>
<organism evidence="2 3">
    <name type="scientific">Geothrix limicola</name>
    <dbReference type="NCBI Taxonomy" id="2927978"/>
    <lineage>
        <taxon>Bacteria</taxon>
        <taxon>Pseudomonadati</taxon>
        <taxon>Acidobacteriota</taxon>
        <taxon>Holophagae</taxon>
        <taxon>Holophagales</taxon>
        <taxon>Holophagaceae</taxon>
        <taxon>Geothrix</taxon>
    </lineage>
</organism>
<dbReference type="EMBL" id="BSDE01000001">
    <property type="protein sequence ID" value="GLH71537.1"/>
    <property type="molecule type" value="Genomic_DNA"/>
</dbReference>
<evidence type="ECO:0000259" key="1">
    <source>
        <dbReference type="Pfam" id="PF00535"/>
    </source>
</evidence>
<feature type="domain" description="Glycosyltransferase 2-like" evidence="1">
    <location>
        <begin position="9"/>
        <end position="172"/>
    </location>
</feature>
<keyword evidence="3" id="KW-1185">Reference proteome</keyword>
<evidence type="ECO:0000313" key="3">
    <source>
        <dbReference type="Proteomes" id="UP001165069"/>
    </source>
</evidence>
<dbReference type="CDD" id="cd04179">
    <property type="entry name" value="DPM_DPG-synthase_like"/>
    <property type="match status" value="1"/>
</dbReference>
<dbReference type="Pfam" id="PF00535">
    <property type="entry name" value="Glycos_transf_2"/>
    <property type="match status" value="1"/>
</dbReference>
<dbReference type="SUPFAM" id="SSF53448">
    <property type="entry name" value="Nucleotide-diphospho-sugar transferases"/>
    <property type="match status" value="1"/>
</dbReference>
<dbReference type="InterPro" id="IPR001173">
    <property type="entry name" value="Glyco_trans_2-like"/>
</dbReference>
<name>A0ABQ5QA93_9BACT</name>
<dbReference type="Gene3D" id="3.90.550.10">
    <property type="entry name" value="Spore Coat Polysaccharide Biosynthesis Protein SpsA, Chain A"/>
    <property type="match status" value="1"/>
</dbReference>
<dbReference type="GO" id="GO:0016740">
    <property type="term" value="F:transferase activity"/>
    <property type="evidence" value="ECO:0007669"/>
    <property type="project" value="UniProtKB-KW"/>
</dbReference>
<dbReference type="InterPro" id="IPR029044">
    <property type="entry name" value="Nucleotide-diphossugar_trans"/>
</dbReference>